<evidence type="ECO:0000256" key="6">
    <source>
        <dbReference type="ARBA" id="ARBA00023136"/>
    </source>
</evidence>
<dbReference type="OrthoDB" id="2014333at2759"/>
<comment type="similarity">
    <text evidence="2 7">Belongs to the DPM3 family.</text>
</comment>
<accession>A0A369J108</accession>
<proteinExistence type="inferred from homology"/>
<dbReference type="AlphaFoldDB" id="A0A369J108"/>
<feature type="transmembrane region" description="Helical" evidence="7">
    <location>
        <begin position="68"/>
        <end position="92"/>
    </location>
</feature>
<keyword evidence="3 7" id="KW-0812">Transmembrane</keyword>
<dbReference type="PANTHER" id="PTHR16433">
    <property type="entry name" value="DOLICHOL-PHOSPHATE MANNOSYLTRANSFERASE SUBUNIT 3"/>
    <property type="match status" value="1"/>
</dbReference>
<dbReference type="EMBL" id="LUEZ02000143">
    <property type="protein sequence ID" value="RDB15688.1"/>
    <property type="molecule type" value="Genomic_DNA"/>
</dbReference>
<comment type="pathway">
    <text evidence="7">Protein modification; protein glycosylation.</text>
</comment>
<keyword evidence="9" id="KW-1185">Reference proteome</keyword>
<evidence type="ECO:0000256" key="5">
    <source>
        <dbReference type="ARBA" id="ARBA00022989"/>
    </source>
</evidence>
<reference evidence="8" key="1">
    <citation type="submission" date="2018-04" db="EMBL/GenBank/DDBJ databases">
        <title>Whole genome sequencing of Hypsizygus marmoreus.</title>
        <authorList>
            <person name="Choi I.-G."/>
            <person name="Min B."/>
            <person name="Kim J.-G."/>
            <person name="Kim S."/>
            <person name="Oh Y.-L."/>
            <person name="Kong W.-S."/>
            <person name="Park H."/>
            <person name="Jeong J."/>
            <person name="Song E.-S."/>
        </authorList>
    </citation>
    <scope>NUCLEOTIDE SEQUENCE [LARGE SCALE GENOMIC DNA]</scope>
    <source>
        <strain evidence="8">51987-8</strain>
    </source>
</reference>
<keyword evidence="6 7" id="KW-0472">Membrane</keyword>
<dbReference type="Proteomes" id="UP000076154">
    <property type="component" value="Unassembled WGS sequence"/>
</dbReference>
<dbReference type="GO" id="GO:0006506">
    <property type="term" value="P:GPI anchor biosynthetic process"/>
    <property type="evidence" value="ECO:0007669"/>
    <property type="project" value="TreeGrafter"/>
</dbReference>
<evidence type="ECO:0000256" key="2">
    <source>
        <dbReference type="ARBA" id="ARBA00010430"/>
    </source>
</evidence>
<sequence length="156" mass="17293">MDANATTTSRAEPHPSRNASCHVASHAIRSRFPIPPLGLPSIIVIVPDVDKLACSSYYSANMTRAQRLALFTSLFIALYLLAFFQVLTFPLVDTGTVQVVLPLIPWWILVSFGSYSLWSLGWGLFTFRDCPEAYTELLGEINEAKNDLRSRGVSVD</sequence>
<keyword evidence="8" id="KW-0328">Glycosyltransferase</keyword>
<gene>
    <name evidence="8" type="primary">dpm3_2</name>
    <name evidence="8" type="ORF">Hypma_003976</name>
</gene>
<name>A0A369J108_HYPMA</name>
<evidence type="ECO:0000256" key="4">
    <source>
        <dbReference type="ARBA" id="ARBA00022824"/>
    </source>
</evidence>
<comment type="function">
    <text evidence="7">Stabilizer subunit of the dolichol-phosphate mannose (DPM) synthase complex; tethers catalytic subunit to the ER.</text>
</comment>
<dbReference type="InParanoid" id="A0A369J108"/>
<evidence type="ECO:0000256" key="7">
    <source>
        <dbReference type="RuleBase" id="RU365085"/>
    </source>
</evidence>
<dbReference type="UniPathway" id="UPA00378"/>
<dbReference type="STRING" id="39966.A0A369J108"/>
<feature type="transmembrane region" description="Helical" evidence="7">
    <location>
        <begin position="104"/>
        <end position="125"/>
    </location>
</feature>
<comment type="caution">
    <text evidence="8">The sequence shown here is derived from an EMBL/GenBank/DDBJ whole genome shotgun (WGS) entry which is preliminary data.</text>
</comment>
<evidence type="ECO:0000256" key="3">
    <source>
        <dbReference type="ARBA" id="ARBA00022692"/>
    </source>
</evidence>
<evidence type="ECO:0000256" key="1">
    <source>
        <dbReference type="ARBA" id="ARBA00004477"/>
    </source>
</evidence>
<dbReference type="InterPro" id="IPR013174">
    <property type="entry name" value="DPM3"/>
</dbReference>
<evidence type="ECO:0000313" key="9">
    <source>
        <dbReference type="Proteomes" id="UP000076154"/>
    </source>
</evidence>
<keyword evidence="4 7" id="KW-0256">Endoplasmic reticulum</keyword>
<dbReference type="PANTHER" id="PTHR16433:SF0">
    <property type="entry name" value="DOLICHOL-PHOSPHATE MANNOSYLTRANSFERASE SUBUNIT 3"/>
    <property type="match status" value="1"/>
</dbReference>
<protein>
    <recommendedName>
        <fullName evidence="7">Dolichol-phosphate mannosyltransferase subunit 3</fullName>
    </recommendedName>
</protein>
<keyword evidence="5 7" id="KW-1133">Transmembrane helix</keyword>
<dbReference type="FunCoup" id="A0A369J108">
    <property type="interactions" value="23"/>
</dbReference>
<organism evidence="8 9">
    <name type="scientific">Hypsizygus marmoreus</name>
    <name type="common">White beech mushroom</name>
    <name type="synonym">Agaricus marmoreus</name>
    <dbReference type="NCBI Taxonomy" id="39966"/>
    <lineage>
        <taxon>Eukaryota</taxon>
        <taxon>Fungi</taxon>
        <taxon>Dikarya</taxon>
        <taxon>Basidiomycota</taxon>
        <taxon>Agaricomycotina</taxon>
        <taxon>Agaricomycetes</taxon>
        <taxon>Agaricomycetidae</taxon>
        <taxon>Agaricales</taxon>
        <taxon>Tricholomatineae</taxon>
        <taxon>Lyophyllaceae</taxon>
        <taxon>Hypsizygus</taxon>
    </lineage>
</organism>
<dbReference type="GO" id="GO:0005789">
    <property type="term" value="C:endoplasmic reticulum membrane"/>
    <property type="evidence" value="ECO:0007669"/>
    <property type="project" value="UniProtKB-SubCell"/>
</dbReference>
<comment type="subunit">
    <text evidence="7">Component of the dolichol-phosphate mannose (DPM) synthase complex.</text>
</comment>
<dbReference type="GO" id="GO:0033185">
    <property type="term" value="C:dolichol-phosphate-mannose synthase complex"/>
    <property type="evidence" value="ECO:0007669"/>
    <property type="project" value="TreeGrafter"/>
</dbReference>
<keyword evidence="8" id="KW-0808">Transferase</keyword>
<dbReference type="Pfam" id="PF08285">
    <property type="entry name" value="DPM3"/>
    <property type="match status" value="1"/>
</dbReference>
<comment type="subcellular location">
    <subcellularLocation>
        <location evidence="1 7">Endoplasmic reticulum membrane</location>
        <topology evidence="1 7">Multi-pass membrane protein</topology>
    </subcellularLocation>
</comment>
<evidence type="ECO:0000313" key="8">
    <source>
        <dbReference type="EMBL" id="RDB15688.1"/>
    </source>
</evidence>
<dbReference type="GO" id="GO:0016757">
    <property type="term" value="F:glycosyltransferase activity"/>
    <property type="evidence" value="ECO:0007669"/>
    <property type="project" value="UniProtKB-KW"/>
</dbReference>